<dbReference type="STRING" id="1050202.GCA_000384035_01717"/>
<dbReference type="Proteomes" id="UP000239352">
    <property type="component" value="Unassembled WGS sequence"/>
</dbReference>
<protein>
    <submittedName>
        <fullName evidence="3">Selenocysteine-specific translation elongation factor</fullName>
    </submittedName>
</protein>
<comment type="caution">
    <text evidence="3">The sequence shown here is derived from an EMBL/GenBank/DDBJ whole genome shotgun (WGS) entry which is preliminary data.</text>
</comment>
<dbReference type="PROSITE" id="PS51722">
    <property type="entry name" value="G_TR_2"/>
    <property type="match status" value="1"/>
</dbReference>
<dbReference type="GO" id="GO:0001514">
    <property type="term" value="P:selenocysteine incorporation"/>
    <property type="evidence" value="ECO:0007669"/>
    <property type="project" value="InterPro"/>
</dbReference>
<feature type="domain" description="Tr-type G" evidence="2">
    <location>
        <begin position="1"/>
        <end position="170"/>
    </location>
</feature>
<dbReference type="EMBL" id="PVSR01000051">
    <property type="protein sequence ID" value="PRW61883.1"/>
    <property type="molecule type" value="Genomic_DNA"/>
</dbReference>
<keyword evidence="1" id="KW-0342">GTP-binding</keyword>
<reference evidence="3 4" key="1">
    <citation type="submission" date="2018-03" db="EMBL/GenBank/DDBJ databases">
        <title>Actinopolyspora mortivallis from Sahara, screening for active biomolecules.</title>
        <authorList>
            <person name="Selama O."/>
            <person name="Wellington E.M.H."/>
            <person name="Hacene H."/>
        </authorList>
    </citation>
    <scope>NUCLEOTIDE SEQUENCE [LARGE SCALE GENOMIC DNA]</scope>
    <source>
        <strain evidence="3 4">M5A</strain>
    </source>
</reference>
<dbReference type="SUPFAM" id="SSF46785">
    <property type="entry name" value="Winged helix' DNA-binding domain"/>
    <property type="match status" value="1"/>
</dbReference>
<dbReference type="GO" id="GO:0003746">
    <property type="term" value="F:translation elongation factor activity"/>
    <property type="evidence" value="ECO:0007669"/>
    <property type="project" value="UniProtKB-KW"/>
</dbReference>
<dbReference type="SUPFAM" id="SSF52540">
    <property type="entry name" value="P-loop containing nucleoside triphosphate hydrolases"/>
    <property type="match status" value="1"/>
</dbReference>
<dbReference type="InterPro" id="IPR009000">
    <property type="entry name" value="Transl_B-barrel_sf"/>
</dbReference>
<dbReference type="InterPro" id="IPR050055">
    <property type="entry name" value="EF-Tu_GTPase"/>
</dbReference>
<evidence type="ECO:0000313" key="3">
    <source>
        <dbReference type="EMBL" id="PRW61883.1"/>
    </source>
</evidence>
<dbReference type="Pfam" id="PF03144">
    <property type="entry name" value="GTP_EFTU_D2"/>
    <property type="match status" value="1"/>
</dbReference>
<accession>A0A2T0GS65</accession>
<dbReference type="InterPro" id="IPR036388">
    <property type="entry name" value="WH-like_DNA-bd_sf"/>
</dbReference>
<dbReference type="AlphaFoldDB" id="A0A2T0GS65"/>
<sequence length="592" mass="64518">MRVIATAGHVDHGKSTLVAALTGTDPDRWGEEKRRGLTIDLGFAWTQLPSGETLVFVDVPGHRRFVGNMLAGVGEIPAVLFVVAADEGWMPQSEEHLQALHALGVEHGVLAITRSDLAEPRAALRQARRRLEASTLAGIPAVTLGAGDRTGTAELVATLERVVRALPEPRREGEVRVWLDRVFTIRGAGTVATATLPSGELSPGTELELARTGRRTIIRDLHTLGERTERVRATARVALNLRGLRVDELRRGDALITPGAWWSTDTVDARLSPTPPGDLPRELTLHIGSATAGTRIRPLGGDTTRLSLDRPLPLRVGDRALLRDPGRNRVPAGVTVLDVHPPPLRRRGAARARARELDDQEHSVATSLLRRHGALRLHELRAMGLAPPAAAHRSGQWLLDPRTLREHAESLLAMLERRRGEQPLSDGLTDGEALRALGLPDRALLDLVLTHPRLSGVSARAGRLCLNDPLCERLPPGIAALRDRLRSTPFDPPTAGELRELGLGRAELGAATTAGELLKLAENVYLLPDAPRRAAHRLAVLPSPFTPAQAREALRTTRRVVVPLLERLRREGYTLRLPDGTHRIRRLDGPER</sequence>
<name>A0A2T0GS65_ACTMO</name>
<dbReference type="InterPro" id="IPR004161">
    <property type="entry name" value="EFTu-like_2"/>
</dbReference>
<dbReference type="InterPro" id="IPR027417">
    <property type="entry name" value="P-loop_NTPase"/>
</dbReference>
<dbReference type="RefSeq" id="WP_106115173.1">
    <property type="nucleotide sequence ID" value="NZ_PVSR01000051.1"/>
</dbReference>
<gene>
    <name evidence="3" type="ORF">CEP50_18315</name>
</gene>
<dbReference type="GO" id="GO:0005829">
    <property type="term" value="C:cytosol"/>
    <property type="evidence" value="ECO:0007669"/>
    <property type="project" value="TreeGrafter"/>
</dbReference>
<dbReference type="Gene3D" id="1.10.10.10">
    <property type="entry name" value="Winged helix-like DNA-binding domain superfamily/Winged helix DNA-binding domain"/>
    <property type="match status" value="1"/>
</dbReference>
<keyword evidence="4" id="KW-1185">Reference proteome</keyword>
<dbReference type="Gene3D" id="2.40.30.10">
    <property type="entry name" value="Translation factors"/>
    <property type="match status" value="1"/>
</dbReference>
<dbReference type="InParanoid" id="A0A2T0GS65"/>
<dbReference type="GO" id="GO:0003723">
    <property type="term" value="F:RNA binding"/>
    <property type="evidence" value="ECO:0007669"/>
    <property type="project" value="InterPro"/>
</dbReference>
<dbReference type="SUPFAM" id="SSF50447">
    <property type="entry name" value="Translation proteins"/>
    <property type="match status" value="1"/>
</dbReference>
<dbReference type="InterPro" id="IPR015191">
    <property type="entry name" value="SelB_WHD4"/>
</dbReference>
<evidence type="ECO:0000259" key="2">
    <source>
        <dbReference type="PROSITE" id="PS51722"/>
    </source>
</evidence>
<organism evidence="3 4">
    <name type="scientific">Actinopolyspora mortivallis</name>
    <dbReference type="NCBI Taxonomy" id="33906"/>
    <lineage>
        <taxon>Bacteria</taxon>
        <taxon>Bacillati</taxon>
        <taxon>Actinomycetota</taxon>
        <taxon>Actinomycetes</taxon>
        <taxon>Actinopolysporales</taxon>
        <taxon>Actinopolysporaceae</taxon>
        <taxon>Actinopolyspora</taxon>
    </lineage>
</organism>
<dbReference type="Pfam" id="PF25461">
    <property type="entry name" value="Beta-barrel_SelB"/>
    <property type="match status" value="1"/>
</dbReference>
<dbReference type="InterPro" id="IPR036390">
    <property type="entry name" value="WH_DNA-bd_sf"/>
</dbReference>
<dbReference type="Gene3D" id="3.40.50.300">
    <property type="entry name" value="P-loop containing nucleotide triphosphate hydrolases"/>
    <property type="match status" value="1"/>
</dbReference>
<dbReference type="InterPro" id="IPR000795">
    <property type="entry name" value="T_Tr_GTP-bd_dom"/>
</dbReference>
<dbReference type="GO" id="GO:0005525">
    <property type="term" value="F:GTP binding"/>
    <property type="evidence" value="ECO:0007669"/>
    <property type="project" value="UniProtKB-KW"/>
</dbReference>
<dbReference type="PANTHER" id="PTHR43721">
    <property type="entry name" value="ELONGATION FACTOR TU-RELATED"/>
    <property type="match status" value="1"/>
</dbReference>
<evidence type="ECO:0000313" key="4">
    <source>
        <dbReference type="Proteomes" id="UP000239352"/>
    </source>
</evidence>
<keyword evidence="3" id="KW-0648">Protein biosynthesis</keyword>
<keyword evidence="3" id="KW-0251">Elongation factor</keyword>
<dbReference type="GO" id="GO:0003924">
    <property type="term" value="F:GTPase activity"/>
    <property type="evidence" value="ECO:0007669"/>
    <property type="project" value="InterPro"/>
</dbReference>
<dbReference type="Pfam" id="PF00009">
    <property type="entry name" value="GTP_EFTU"/>
    <property type="match status" value="1"/>
</dbReference>
<dbReference type="Pfam" id="PF09107">
    <property type="entry name" value="WHD_3rd_SelB"/>
    <property type="match status" value="1"/>
</dbReference>
<keyword evidence="1" id="KW-0547">Nucleotide-binding</keyword>
<dbReference type="InterPro" id="IPR057335">
    <property type="entry name" value="Beta-barrel_SelB"/>
</dbReference>
<evidence type="ECO:0000256" key="1">
    <source>
        <dbReference type="ARBA" id="ARBA00023134"/>
    </source>
</evidence>
<dbReference type="PANTHER" id="PTHR43721:SF22">
    <property type="entry name" value="ELONGATION FACTOR TU, MITOCHONDRIAL"/>
    <property type="match status" value="1"/>
</dbReference>
<proteinExistence type="predicted"/>